<evidence type="ECO:0000313" key="3">
    <source>
        <dbReference type="WBParaSite" id="nRc.2.0.1.t03124-RA"/>
    </source>
</evidence>
<evidence type="ECO:0000313" key="2">
    <source>
        <dbReference type="Proteomes" id="UP000887565"/>
    </source>
</evidence>
<organism evidence="2 3">
    <name type="scientific">Romanomermis culicivorax</name>
    <name type="common">Nematode worm</name>
    <dbReference type="NCBI Taxonomy" id="13658"/>
    <lineage>
        <taxon>Eukaryota</taxon>
        <taxon>Metazoa</taxon>
        <taxon>Ecdysozoa</taxon>
        <taxon>Nematoda</taxon>
        <taxon>Enoplea</taxon>
        <taxon>Dorylaimia</taxon>
        <taxon>Mermithida</taxon>
        <taxon>Mermithoidea</taxon>
        <taxon>Mermithidae</taxon>
        <taxon>Romanomermis</taxon>
    </lineage>
</organism>
<proteinExistence type="predicted"/>
<name>A0A915HN51_ROMCU</name>
<dbReference type="AlphaFoldDB" id="A0A915HN51"/>
<evidence type="ECO:0000256" key="1">
    <source>
        <dbReference type="SAM" id="MobiDB-lite"/>
    </source>
</evidence>
<protein>
    <submittedName>
        <fullName evidence="3">Uncharacterized protein</fullName>
    </submittedName>
</protein>
<dbReference type="WBParaSite" id="nRc.2.0.1.t03124-RA">
    <property type="protein sequence ID" value="nRc.2.0.1.t03124-RA"/>
    <property type="gene ID" value="nRc.2.0.1.g03124"/>
</dbReference>
<keyword evidence="2" id="KW-1185">Reference proteome</keyword>
<feature type="region of interest" description="Disordered" evidence="1">
    <location>
        <begin position="62"/>
        <end position="90"/>
    </location>
</feature>
<accession>A0A915HN51</accession>
<reference evidence="3" key="1">
    <citation type="submission" date="2022-11" db="UniProtKB">
        <authorList>
            <consortium name="WormBaseParasite"/>
        </authorList>
    </citation>
    <scope>IDENTIFICATION</scope>
</reference>
<sequence length="150" mass="16662">MFTFIFLPMQVIDVVTSAWKRYRLRRLAVDRLRNSTLPPSHRGSNENRYTIDQDRLYTSLENGVACSDRKSRSSTKRSSGQQRSVLAPPSACHATIDKKKIESTLFRLASNGDPVCILVPDAGSGRESNICHKEIAPEADGLGSRTIANI</sequence>
<dbReference type="Proteomes" id="UP000887565">
    <property type="component" value="Unplaced"/>
</dbReference>